<gene>
    <name evidence="10" type="ORF">GCM10010885_14060</name>
</gene>
<feature type="transmembrane region" description="Helical" evidence="7">
    <location>
        <begin position="46"/>
        <end position="64"/>
    </location>
</feature>
<dbReference type="Pfam" id="PF16916">
    <property type="entry name" value="ZT_dimer"/>
    <property type="match status" value="1"/>
</dbReference>
<dbReference type="InterPro" id="IPR027469">
    <property type="entry name" value="Cation_efflux_TMD_sf"/>
</dbReference>
<feature type="transmembrane region" description="Helical" evidence="7">
    <location>
        <begin position="76"/>
        <end position="96"/>
    </location>
</feature>
<reference evidence="10" key="1">
    <citation type="journal article" date="2014" name="Int. J. Syst. Evol. Microbiol.">
        <title>Complete genome sequence of Corynebacterium casei LMG S-19264T (=DSM 44701T), isolated from a smear-ripened cheese.</title>
        <authorList>
            <consortium name="US DOE Joint Genome Institute (JGI-PGF)"/>
            <person name="Walter F."/>
            <person name="Albersmeier A."/>
            <person name="Kalinowski J."/>
            <person name="Ruckert C."/>
        </authorList>
    </citation>
    <scope>NUCLEOTIDE SEQUENCE</scope>
    <source>
        <strain evidence="10">JCM 18487</strain>
    </source>
</reference>
<feature type="domain" description="Cation efflux protein cytoplasmic" evidence="9">
    <location>
        <begin position="218"/>
        <end position="295"/>
    </location>
</feature>
<evidence type="ECO:0000256" key="4">
    <source>
        <dbReference type="ARBA" id="ARBA00022692"/>
    </source>
</evidence>
<evidence type="ECO:0000256" key="6">
    <source>
        <dbReference type="ARBA" id="ARBA00023136"/>
    </source>
</evidence>
<feature type="transmembrane region" description="Helical" evidence="7">
    <location>
        <begin position="157"/>
        <end position="175"/>
    </location>
</feature>
<dbReference type="Gene3D" id="3.30.70.1350">
    <property type="entry name" value="Cation efflux protein, cytoplasmic domain"/>
    <property type="match status" value="1"/>
</dbReference>
<sequence>MHRKLGHRHLETAAWVGGGINVALTAAKGAVGLWTGSHALVADAVHSAADVAGSVAVIVGLAIARKPPDEDHPYGHGKAELISAGVVAGILMLAALDVLYEAVRALFVAPVLPHRLAAVTALVAVVVKEALFRYNYHLGRRTGSPSLVASAYEHRSDVYASLAALFGIVLALAGQAASVRWLLYMDPVASGVVAILVFWMGYRMAADASHSLMDRTMDDQDLHPYRERVMAVPGVERIDALYVRDHGQYVIVDVKVSVDARMTVAAGHEIAARVKQELRQAFPRVQDVLVHVNPHFAGGETDEERGERP</sequence>
<name>A0A917KCJ7_9BACL</name>
<evidence type="ECO:0000256" key="2">
    <source>
        <dbReference type="ARBA" id="ARBA00008114"/>
    </source>
</evidence>
<comment type="caution">
    <text evidence="10">The sequence shown here is derived from an EMBL/GenBank/DDBJ whole genome shotgun (WGS) entry which is preliminary data.</text>
</comment>
<dbReference type="AlphaFoldDB" id="A0A917KCJ7"/>
<organism evidence="10 11">
    <name type="scientific">Alicyclobacillus cellulosilyticus</name>
    <dbReference type="NCBI Taxonomy" id="1003997"/>
    <lineage>
        <taxon>Bacteria</taxon>
        <taxon>Bacillati</taxon>
        <taxon>Bacillota</taxon>
        <taxon>Bacilli</taxon>
        <taxon>Bacillales</taxon>
        <taxon>Alicyclobacillaceae</taxon>
        <taxon>Alicyclobacillus</taxon>
    </lineage>
</organism>
<dbReference type="Pfam" id="PF01545">
    <property type="entry name" value="Cation_efflux"/>
    <property type="match status" value="1"/>
</dbReference>
<dbReference type="Gene3D" id="1.20.1510.10">
    <property type="entry name" value="Cation efflux protein transmembrane domain"/>
    <property type="match status" value="1"/>
</dbReference>
<dbReference type="InterPro" id="IPR027470">
    <property type="entry name" value="Cation_efflux_CTD"/>
</dbReference>
<keyword evidence="6 7" id="KW-0472">Membrane</keyword>
<dbReference type="EMBL" id="BMOY01000019">
    <property type="protein sequence ID" value="GGJ06064.1"/>
    <property type="molecule type" value="Genomic_DNA"/>
</dbReference>
<protein>
    <submittedName>
        <fullName evidence="10">Cation transporter</fullName>
    </submittedName>
</protein>
<accession>A0A917KCJ7</accession>
<evidence type="ECO:0000256" key="7">
    <source>
        <dbReference type="SAM" id="Phobius"/>
    </source>
</evidence>
<comment type="subcellular location">
    <subcellularLocation>
        <location evidence="1">Membrane</location>
        <topology evidence="1">Multi-pass membrane protein</topology>
    </subcellularLocation>
</comment>
<proteinExistence type="inferred from homology"/>
<feature type="domain" description="Cation efflux protein transmembrane" evidence="8">
    <location>
        <begin position="15"/>
        <end position="213"/>
    </location>
</feature>
<dbReference type="InterPro" id="IPR058533">
    <property type="entry name" value="Cation_efflux_TM"/>
</dbReference>
<dbReference type="NCBIfam" id="TIGR01297">
    <property type="entry name" value="CDF"/>
    <property type="match status" value="1"/>
</dbReference>
<dbReference type="RefSeq" id="WP_188882035.1">
    <property type="nucleotide sequence ID" value="NZ_BMOY01000019.1"/>
</dbReference>
<keyword evidence="3" id="KW-0813">Transport</keyword>
<dbReference type="InterPro" id="IPR050291">
    <property type="entry name" value="CDF_Transporter"/>
</dbReference>
<keyword evidence="4 7" id="KW-0812">Transmembrane</keyword>
<evidence type="ECO:0000313" key="11">
    <source>
        <dbReference type="Proteomes" id="UP000637695"/>
    </source>
</evidence>
<feature type="transmembrane region" description="Helical" evidence="7">
    <location>
        <begin position="181"/>
        <end position="202"/>
    </location>
</feature>
<evidence type="ECO:0000256" key="3">
    <source>
        <dbReference type="ARBA" id="ARBA00022448"/>
    </source>
</evidence>
<dbReference type="InterPro" id="IPR002524">
    <property type="entry name" value="Cation_efflux"/>
</dbReference>
<keyword evidence="11" id="KW-1185">Reference proteome</keyword>
<evidence type="ECO:0000259" key="8">
    <source>
        <dbReference type="Pfam" id="PF01545"/>
    </source>
</evidence>
<evidence type="ECO:0000313" key="10">
    <source>
        <dbReference type="EMBL" id="GGJ06064.1"/>
    </source>
</evidence>
<comment type="similarity">
    <text evidence="2">Belongs to the cation diffusion facilitator (CDF) transporter (TC 2.A.4) family.</text>
</comment>
<evidence type="ECO:0000259" key="9">
    <source>
        <dbReference type="Pfam" id="PF16916"/>
    </source>
</evidence>
<evidence type="ECO:0000256" key="1">
    <source>
        <dbReference type="ARBA" id="ARBA00004141"/>
    </source>
</evidence>
<dbReference type="PANTHER" id="PTHR43840:SF15">
    <property type="entry name" value="MITOCHONDRIAL METAL TRANSPORTER 1-RELATED"/>
    <property type="match status" value="1"/>
</dbReference>
<feature type="transmembrane region" description="Helical" evidence="7">
    <location>
        <begin position="12"/>
        <end position="34"/>
    </location>
</feature>
<dbReference type="FunFam" id="1.20.1510.10:FF:000006">
    <property type="entry name" value="Divalent cation efflux transporter"/>
    <property type="match status" value="1"/>
</dbReference>
<dbReference type="SUPFAM" id="SSF160240">
    <property type="entry name" value="Cation efflux protein cytoplasmic domain-like"/>
    <property type="match status" value="1"/>
</dbReference>
<keyword evidence="5 7" id="KW-1133">Transmembrane helix</keyword>
<feature type="transmembrane region" description="Helical" evidence="7">
    <location>
        <begin position="116"/>
        <end position="136"/>
    </location>
</feature>
<reference evidence="10" key="2">
    <citation type="submission" date="2020-09" db="EMBL/GenBank/DDBJ databases">
        <authorList>
            <person name="Sun Q."/>
            <person name="Ohkuma M."/>
        </authorList>
    </citation>
    <scope>NUCLEOTIDE SEQUENCE</scope>
    <source>
        <strain evidence="10">JCM 18487</strain>
    </source>
</reference>
<dbReference type="GO" id="GO:0008324">
    <property type="term" value="F:monoatomic cation transmembrane transporter activity"/>
    <property type="evidence" value="ECO:0007669"/>
    <property type="project" value="InterPro"/>
</dbReference>
<dbReference type="GO" id="GO:0016020">
    <property type="term" value="C:membrane"/>
    <property type="evidence" value="ECO:0007669"/>
    <property type="project" value="UniProtKB-SubCell"/>
</dbReference>
<dbReference type="SUPFAM" id="SSF161111">
    <property type="entry name" value="Cation efflux protein transmembrane domain-like"/>
    <property type="match status" value="1"/>
</dbReference>
<dbReference type="PANTHER" id="PTHR43840">
    <property type="entry name" value="MITOCHONDRIAL METAL TRANSPORTER 1-RELATED"/>
    <property type="match status" value="1"/>
</dbReference>
<evidence type="ECO:0000256" key="5">
    <source>
        <dbReference type="ARBA" id="ARBA00022989"/>
    </source>
</evidence>
<dbReference type="InterPro" id="IPR036837">
    <property type="entry name" value="Cation_efflux_CTD_sf"/>
</dbReference>
<dbReference type="Proteomes" id="UP000637695">
    <property type="component" value="Unassembled WGS sequence"/>
</dbReference>